<dbReference type="EC" id="3.1.4.-" evidence="1"/>
<evidence type="ECO:0000313" key="8">
    <source>
        <dbReference type="EMBL" id="MTU03843.1"/>
    </source>
</evidence>
<dbReference type="Pfam" id="PF01368">
    <property type="entry name" value="DHH"/>
    <property type="match status" value="1"/>
</dbReference>
<sequence length="683" mass="76291">MFNKIWDSRSDIIPLILIVFLTFIIGFYEPLWIPVCILLIGLLYYYNKKSLRSKEVRFNSYLDTVVRNIERTNHHAVQNLDIGMAVFAKDGKLQWKNELFSKYVGTKNLEGKRPEDVLPLPANAFDTLSVKDGERLIQIEDRYYNLKHCRVQTSEKGEKKGTGLMVYLSDVTDFELLRQKYDNEKLCLAYVRFDNYEDVMKGMSETTRANISGEVNEVLSKWAEEENGFISRSNKELCLIGFNQAVLRDLMEQKFPVLDSVREIHVGNKITPTVSIGIACEGDNLEELSQNAVKALDLALGRGGDQVVVAVDGGTQFFGGTTTVTAKSTRVRARIVAHTIHEQIIAADKVFVMGHMMEDFDSIGSAIGVAKMALSLQKETYIVVSGETDALDKIKEMLQRDELKLIQDDEQYLELMLEGPEAMAHITPGSLLFLVDHHRPMLCASKEVMEAIPKRIIIDHHRRAEDAIKETVLQYMEPSSSSTSELVTELVGYFNDRLEFTKGEATALYAGIVVDTKNFAVQTGERTFEAAALLRRSGADPTVVRQLFKDDMETFQIRSRLIAEAESPEPGLIVSVYEQAPKEAKSSVIAAQTADTMVAISGIYVSVVIVEYVDGSLGISARSDGTVNVQIIMEELGGGGHQTVAGVQLDNKRAVDIMPQIISLAKKQLEEIDNNESDLTARY</sequence>
<keyword evidence="3" id="KW-0812">Transmembrane</keyword>
<feature type="binding site" evidence="2">
    <location>
        <position position="460"/>
    </location>
    <ligand>
        <name>Mn(2+)</name>
        <dbReference type="ChEBI" id="CHEBI:29035"/>
        <label>2</label>
    </ligand>
</feature>
<dbReference type="Pfam" id="PF24898">
    <property type="entry name" value="GGDEF_GdpP"/>
    <property type="match status" value="1"/>
</dbReference>
<dbReference type="Proteomes" id="UP000484547">
    <property type="component" value="Unassembled WGS sequence"/>
</dbReference>
<dbReference type="Pfam" id="PF02272">
    <property type="entry name" value="DHHA1"/>
    <property type="match status" value="1"/>
</dbReference>
<evidence type="ECO:0000256" key="1">
    <source>
        <dbReference type="PIRNR" id="PIRNR026583"/>
    </source>
</evidence>
<keyword evidence="9" id="KW-1185">Reference proteome</keyword>
<comment type="function">
    <text evidence="1">Has phosphodiesterase (PDE) activity against cyclic-di-AMP (c-di-AMP).</text>
</comment>
<name>A0A3G9GQ65_9FIRM</name>
<feature type="binding site" evidence="2">
    <location>
        <position position="436"/>
    </location>
    <ligand>
        <name>Mn(2+)</name>
        <dbReference type="ChEBI" id="CHEBI:29035"/>
        <label>1</label>
    </ligand>
</feature>
<evidence type="ECO:0000313" key="7">
    <source>
        <dbReference type="EMBL" id="MTT75781.1"/>
    </source>
</evidence>
<dbReference type="EMBL" id="WNBW01000002">
    <property type="protein sequence ID" value="MTU03843.1"/>
    <property type="molecule type" value="Genomic_DNA"/>
</dbReference>
<keyword evidence="3" id="KW-1133">Transmembrane helix</keyword>
<comment type="caution">
    <text evidence="6">The sequence shown here is derived from an EMBL/GenBank/DDBJ whole genome shotgun (WGS) entry which is preliminary data.</text>
</comment>
<dbReference type="OrthoDB" id="9759476at2"/>
<dbReference type="InterPro" id="IPR003156">
    <property type="entry name" value="DHHA1_dom"/>
</dbReference>
<keyword evidence="2" id="KW-0464">Manganese</keyword>
<feature type="binding site" evidence="2">
    <location>
        <position position="361"/>
    </location>
    <ligand>
        <name>Mn(2+)</name>
        <dbReference type="ChEBI" id="CHEBI:29035"/>
        <label>2</label>
    </ligand>
</feature>
<dbReference type="GO" id="GO:0003676">
    <property type="term" value="F:nucleic acid binding"/>
    <property type="evidence" value="ECO:0007669"/>
    <property type="project" value="UniProtKB-UniRule"/>
</dbReference>
<feature type="binding site" evidence="2">
    <location>
        <position position="355"/>
    </location>
    <ligand>
        <name>Mn(2+)</name>
        <dbReference type="ChEBI" id="CHEBI:29035"/>
        <label>1</label>
    </ligand>
</feature>
<feature type="domain" description="DHHA1" evidence="5">
    <location>
        <begin position="584"/>
        <end position="667"/>
    </location>
</feature>
<evidence type="ECO:0000313" key="10">
    <source>
        <dbReference type="Proteomes" id="UP000484547"/>
    </source>
</evidence>
<evidence type="ECO:0000256" key="3">
    <source>
        <dbReference type="SAM" id="Phobius"/>
    </source>
</evidence>
<keyword evidence="1" id="KW-1003">Cell membrane</keyword>
<evidence type="ECO:0000313" key="6">
    <source>
        <dbReference type="EMBL" id="CDB45728.1"/>
    </source>
</evidence>
<evidence type="ECO:0000259" key="5">
    <source>
        <dbReference type="Pfam" id="PF02272"/>
    </source>
</evidence>
<keyword evidence="1 3" id="KW-0472">Membrane</keyword>
<dbReference type="GO" id="GO:0016787">
    <property type="term" value="F:hydrolase activity"/>
    <property type="evidence" value="ECO:0007669"/>
    <property type="project" value="UniProtKB-UniRule"/>
</dbReference>
<feature type="binding site" evidence="2">
    <location>
        <position position="436"/>
    </location>
    <ligand>
        <name>Mn(2+)</name>
        <dbReference type="ChEBI" id="CHEBI:29035"/>
        <label>2</label>
    </ligand>
</feature>
<comment type="catalytic activity">
    <reaction evidence="1">
        <text>3',3'-c-di-AMP + H2O = 5'-O-phosphonoadenylyl-(3'-&gt;5')-adenosine + H(+)</text>
        <dbReference type="Rhea" id="RHEA:54420"/>
        <dbReference type="ChEBI" id="CHEBI:15377"/>
        <dbReference type="ChEBI" id="CHEBI:15378"/>
        <dbReference type="ChEBI" id="CHEBI:71500"/>
        <dbReference type="ChEBI" id="CHEBI:138171"/>
    </reaction>
</comment>
<feature type="binding site" evidence="2">
    <location>
        <position position="359"/>
    </location>
    <ligand>
        <name>Mn(2+)</name>
        <dbReference type="ChEBI" id="CHEBI:29035"/>
        <label>1</label>
    </ligand>
</feature>
<protein>
    <recommendedName>
        <fullName evidence="1">Cyclic-di-AMP phosphodiesterase</fullName>
        <ecNumber evidence="1">3.1.4.-</ecNumber>
    </recommendedName>
</protein>
<dbReference type="EMBL" id="WNBM01000002">
    <property type="protein sequence ID" value="MTT75781.1"/>
    <property type="molecule type" value="Genomic_DNA"/>
</dbReference>
<dbReference type="Gene3D" id="3.90.1640.10">
    <property type="entry name" value="inorganic pyrophosphatase (n-terminal core)"/>
    <property type="match status" value="1"/>
</dbReference>
<reference evidence="6" key="1">
    <citation type="submission" date="2012-11" db="EMBL/GenBank/DDBJ databases">
        <title>Dependencies among metagenomic species, viruses, plasmids and units of genetic variation.</title>
        <authorList>
            <person name="Nielsen H.B."/>
            <person name="Almeida M."/>
            <person name="Juncker A.S."/>
            <person name="Rasmussen S."/>
            <person name="Li J."/>
            <person name="Sunagawa S."/>
            <person name="Plichta D."/>
            <person name="Gautier L."/>
            <person name="Le Chatelier E."/>
            <person name="Peletier E."/>
            <person name="Bonde I."/>
            <person name="Nielsen T."/>
            <person name="Manichanh C."/>
            <person name="Arumugam M."/>
            <person name="Batto J."/>
            <person name="Santos M.B.Q.D."/>
            <person name="Blom N."/>
            <person name="Borruel N."/>
            <person name="Burgdorf K.S."/>
            <person name="Boumezbeur F."/>
            <person name="Casellas F."/>
            <person name="Dore J."/>
            <person name="Guarner F."/>
            <person name="Hansen T."/>
            <person name="Hildebrand F."/>
            <person name="Kaas R.S."/>
            <person name="Kennedy S."/>
            <person name="Kristiansen K."/>
            <person name="Kultima J.R."/>
            <person name="Leonard P."/>
            <person name="Levenez F."/>
            <person name="Lund O."/>
            <person name="Moumen B."/>
            <person name="Le Paslier D."/>
            <person name="Pons N."/>
            <person name="Pedersen O."/>
            <person name="Prifti E."/>
            <person name="Qin J."/>
            <person name="Raes J."/>
            <person name="Tap J."/>
            <person name="Tims S."/>
            <person name="Ussery D.W."/>
            <person name="Yamada T."/>
            <person name="MetaHit consortium"/>
            <person name="Renault P."/>
            <person name="Sicheritz-Ponten T."/>
            <person name="Bork P."/>
            <person name="Wang J."/>
            <person name="Brunak S."/>
            <person name="Ehrlich S.D."/>
        </authorList>
    </citation>
    <scope>NUCLEOTIDE SEQUENCE [LARGE SCALE GENOMIC DNA]</scope>
</reference>
<accession>A0A3G9GQ65</accession>
<evidence type="ECO:0000256" key="2">
    <source>
        <dbReference type="PIRSR" id="PIRSR026583-50"/>
    </source>
</evidence>
<gene>
    <name evidence="6" type="ORF">BN533_00853</name>
    <name evidence="7" type="ORF">GMD11_05790</name>
    <name evidence="8" type="ORF">GMD18_05435</name>
</gene>
<feature type="binding site" evidence="2">
    <location>
        <position position="515"/>
    </location>
    <ligand>
        <name>Mn(2+)</name>
        <dbReference type="ChEBI" id="CHEBI:29035"/>
        <label>2</label>
    </ligand>
</feature>
<dbReference type="AlphaFoldDB" id="A0A3G9GQ65"/>
<proteinExistence type="inferred from homology"/>
<organism evidence="6">
    <name type="scientific">Phascolarctobacterium faecium</name>
    <dbReference type="NCBI Taxonomy" id="33025"/>
    <lineage>
        <taxon>Bacteria</taxon>
        <taxon>Bacillati</taxon>
        <taxon>Bacillota</taxon>
        <taxon>Negativicutes</taxon>
        <taxon>Acidaminococcales</taxon>
        <taxon>Acidaminococcaceae</taxon>
        <taxon>Phascolarctobacterium</taxon>
    </lineage>
</organism>
<dbReference type="RefSeq" id="WP_021717755.1">
    <property type="nucleotide sequence ID" value="NZ_AP019004.1"/>
</dbReference>
<dbReference type="Proteomes" id="UP000443070">
    <property type="component" value="Unassembled WGS sequence"/>
</dbReference>
<evidence type="ECO:0000259" key="4">
    <source>
        <dbReference type="Pfam" id="PF01368"/>
    </source>
</evidence>
<dbReference type="Gene3D" id="3.10.310.30">
    <property type="match status" value="1"/>
</dbReference>
<feature type="transmembrane region" description="Helical" evidence="3">
    <location>
        <begin position="12"/>
        <end position="45"/>
    </location>
</feature>
<accession>R6I6A8</accession>
<dbReference type="GO" id="GO:0046872">
    <property type="term" value="F:metal ion binding"/>
    <property type="evidence" value="ECO:0007669"/>
    <property type="project" value="UniProtKB-KW"/>
</dbReference>
<dbReference type="Gene3D" id="3.30.450.20">
    <property type="entry name" value="PAS domain"/>
    <property type="match status" value="1"/>
</dbReference>
<dbReference type="PANTHER" id="PTHR47618">
    <property type="entry name" value="BIFUNCTIONAL OLIGORIBONUCLEASE AND PAP PHOSPHATASE NRNA"/>
    <property type="match status" value="1"/>
</dbReference>
<dbReference type="PIRSF" id="PIRSF026583">
    <property type="entry name" value="YybT"/>
    <property type="match status" value="1"/>
</dbReference>
<comment type="subcellular location">
    <subcellularLocation>
        <location evidence="1">Cell membrane</location>
    </subcellularLocation>
</comment>
<dbReference type="GO" id="GO:0005886">
    <property type="term" value="C:plasma membrane"/>
    <property type="evidence" value="ECO:0007669"/>
    <property type="project" value="UniProtKB-SubCell"/>
</dbReference>
<keyword evidence="2" id="KW-0479">Metal-binding</keyword>
<dbReference type="GeneID" id="49406004"/>
<dbReference type="PANTHER" id="PTHR47618:SF2">
    <property type="entry name" value="CYCLIC-DI-AMP PHOSPHODIESTERASE GDPP"/>
    <property type="match status" value="1"/>
</dbReference>
<comment type="similarity">
    <text evidence="1">Belongs to the GdpP/PdeA phosphodiesterase family.</text>
</comment>
<feature type="domain" description="DDH" evidence="4">
    <location>
        <begin position="349"/>
        <end position="512"/>
    </location>
</feature>
<dbReference type="InterPro" id="IPR014528">
    <property type="entry name" value="GdpP/PdeA"/>
</dbReference>
<keyword evidence="1" id="KW-0378">Hydrolase</keyword>
<evidence type="ECO:0000313" key="9">
    <source>
        <dbReference type="Proteomes" id="UP000443070"/>
    </source>
</evidence>
<dbReference type="InterPro" id="IPR051319">
    <property type="entry name" value="Oligoribo/pAp-PDE_c-di-AMP_PDE"/>
</dbReference>
<dbReference type="InterPro" id="IPR001667">
    <property type="entry name" value="DDH_dom"/>
</dbReference>
<comment type="cofactor">
    <cofactor evidence="2">
        <name>Mn(2+)</name>
        <dbReference type="ChEBI" id="CHEBI:29035"/>
    </cofactor>
    <text evidence="2">For phosphodiesterase activity, probably binds 2 Mn(2+) per subunit.</text>
</comment>
<dbReference type="EMBL" id="CBDS010000053">
    <property type="protein sequence ID" value="CDB45728.1"/>
    <property type="molecule type" value="Genomic_DNA"/>
</dbReference>
<dbReference type="InterPro" id="IPR038763">
    <property type="entry name" value="DHH_sf"/>
</dbReference>
<dbReference type="SUPFAM" id="SSF64182">
    <property type="entry name" value="DHH phosphoesterases"/>
    <property type="match status" value="1"/>
</dbReference>
<reference evidence="9 10" key="2">
    <citation type="journal article" date="2019" name="Nat. Med.">
        <title>A library of human gut bacterial isolates paired with longitudinal multiomics data enables mechanistic microbiome research.</title>
        <authorList>
            <person name="Poyet M."/>
            <person name="Groussin M."/>
            <person name="Gibbons S.M."/>
            <person name="Avila-Pacheco J."/>
            <person name="Jiang X."/>
            <person name="Kearney S.M."/>
            <person name="Perrotta A.R."/>
            <person name="Berdy B."/>
            <person name="Zhao S."/>
            <person name="Lieberman T.D."/>
            <person name="Swanson P.K."/>
            <person name="Smith M."/>
            <person name="Roesemann S."/>
            <person name="Alexander J.E."/>
            <person name="Rich S.A."/>
            <person name="Livny J."/>
            <person name="Vlamakis H."/>
            <person name="Clish C."/>
            <person name="Bullock K."/>
            <person name="Deik A."/>
            <person name="Scott J."/>
            <person name="Pierce K.A."/>
            <person name="Xavier R.J."/>
            <person name="Alm E.J."/>
        </authorList>
    </citation>
    <scope>NUCLEOTIDE SEQUENCE [LARGE SCALE GENOMIC DNA]</scope>
    <source>
        <strain evidence="7 10">BIOML-A13</strain>
        <strain evidence="8 9">BIOML-A3</strain>
    </source>
</reference>
<dbReference type="FunFam" id="3.90.1640.10:FF:000002">
    <property type="entry name" value="Cyclic-di-AMP phosphodiesterase"/>
    <property type="match status" value="1"/>
</dbReference>